<gene>
    <name evidence="9" type="ORF">E8E12_007418</name>
</gene>
<feature type="region of interest" description="Disordered" evidence="6">
    <location>
        <begin position="322"/>
        <end position="489"/>
    </location>
</feature>
<dbReference type="PANTHER" id="PTHR33048">
    <property type="entry name" value="PTH11-LIKE INTEGRAL MEMBRANE PROTEIN (AFU_ORTHOLOGUE AFUA_5G11245)"/>
    <property type="match status" value="1"/>
</dbReference>
<feature type="domain" description="Rhodopsin" evidence="8">
    <location>
        <begin position="44"/>
        <end position="287"/>
    </location>
</feature>
<dbReference type="InterPro" id="IPR049326">
    <property type="entry name" value="Rhodopsin_dom_fungi"/>
</dbReference>
<evidence type="ECO:0000259" key="8">
    <source>
        <dbReference type="Pfam" id="PF20684"/>
    </source>
</evidence>
<evidence type="ECO:0000313" key="9">
    <source>
        <dbReference type="EMBL" id="KAF3045483.1"/>
    </source>
</evidence>
<evidence type="ECO:0000256" key="3">
    <source>
        <dbReference type="ARBA" id="ARBA00022989"/>
    </source>
</evidence>
<dbReference type="InterPro" id="IPR052337">
    <property type="entry name" value="SAT4-like"/>
</dbReference>
<comment type="subcellular location">
    <subcellularLocation>
        <location evidence="1">Membrane</location>
        <topology evidence="1">Multi-pass membrane protein</topology>
    </subcellularLocation>
</comment>
<evidence type="ECO:0000256" key="6">
    <source>
        <dbReference type="SAM" id="MobiDB-lite"/>
    </source>
</evidence>
<evidence type="ECO:0000256" key="7">
    <source>
        <dbReference type="SAM" id="Phobius"/>
    </source>
</evidence>
<evidence type="ECO:0000256" key="2">
    <source>
        <dbReference type="ARBA" id="ARBA00022692"/>
    </source>
</evidence>
<keyword evidence="3 7" id="KW-1133">Transmembrane helix</keyword>
<evidence type="ECO:0000256" key="5">
    <source>
        <dbReference type="ARBA" id="ARBA00038359"/>
    </source>
</evidence>
<sequence length="489" mass="54458">MKLPPFDVILTWPTPNYANPHTRGDALLIVNAILIALVVIVVGLRLYTRLIIKRWFGLDDIFILVALVFTVGLTAVVLLANQRYGWDRHIWDIPLHKLEPTLKIALAAKCVFTGAATFTRLSLHCFYYRLVNDTGKSWFKWCIHLNVAYTMGIFISFPFIAVFLCTPVSDYWVIGSPDGSCMDEGVVTLICGIINCVADFATTVTPIPLIMGLHMPRRQRFAVAALFGMGLIVTAAGIVRTWYIYKSLMTTYDNTWYAYPLWIAAAVEIDLGVICASAPVLKPLLSKIPFSLSTTLSGGISLRKKGTSNEYGGYDEYGGHGGSSKLSNTAVESSRVNPSATNLSSKRKSEAIRAAPDLDHDQGRSYELKNWDEEREISNPEGHDHMATTRSASDDAMLRAQSNEESSKGGGLTKIWQKMKSRSDSEGSTPNEDMTITMTSEFELSNEPASAYASKRSSRQQEVYRQHRAMKEHKSPSPPQVRENRKSYF</sequence>
<accession>A0A9P4WYJ5</accession>
<feature type="transmembrane region" description="Helical" evidence="7">
    <location>
        <begin position="60"/>
        <end position="84"/>
    </location>
</feature>
<name>A0A9P4WYJ5_9PLEO</name>
<dbReference type="PANTHER" id="PTHR33048:SF129">
    <property type="entry name" value="INTEGRAL MEMBRANE PROTEIN-RELATED"/>
    <property type="match status" value="1"/>
</dbReference>
<comment type="similarity">
    <text evidence="5">Belongs to the SAT4 family.</text>
</comment>
<evidence type="ECO:0000256" key="1">
    <source>
        <dbReference type="ARBA" id="ARBA00004141"/>
    </source>
</evidence>
<dbReference type="GO" id="GO:0016020">
    <property type="term" value="C:membrane"/>
    <property type="evidence" value="ECO:0007669"/>
    <property type="project" value="UniProtKB-SubCell"/>
</dbReference>
<feature type="transmembrane region" description="Helical" evidence="7">
    <location>
        <begin position="221"/>
        <end position="245"/>
    </location>
</feature>
<organism evidence="9 10">
    <name type="scientific">Didymella heteroderae</name>
    <dbReference type="NCBI Taxonomy" id="1769908"/>
    <lineage>
        <taxon>Eukaryota</taxon>
        <taxon>Fungi</taxon>
        <taxon>Dikarya</taxon>
        <taxon>Ascomycota</taxon>
        <taxon>Pezizomycotina</taxon>
        <taxon>Dothideomycetes</taxon>
        <taxon>Pleosporomycetidae</taxon>
        <taxon>Pleosporales</taxon>
        <taxon>Pleosporineae</taxon>
        <taxon>Didymellaceae</taxon>
        <taxon>Didymella</taxon>
    </lineage>
</organism>
<feature type="transmembrane region" description="Helical" evidence="7">
    <location>
        <begin position="104"/>
        <end position="127"/>
    </location>
</feature>
<feature type="compositionally biased region" description="Basic and acidic residues" evidence="6">
    <location>
        <begin position="347"/>
        <end position="397"/>
    </location>
</feature>
<comment type="caution">
    <text evidence="9">The sequence shown here is derived from an EMBL/GenBank/DDBJ whole genome shotgun (WGS) entry which is preliminary data.</text>
</comment>
<keyword evidence="4 7" id="KW-0472">Membrane</keyword>
<proteinExistence type="inferred from homology"/>
<dbReference type="Proteomes" id="UP000758155">
    <property type="component" value="Unassembled WGS sequence"/>
</dbReference>
<evidence type="ECO:0000313" key="10">
    <source>
        <dbReference type="Proteomes" id="UP000758155"/>
    </source>
</evidence>
<feature type="transmembrane region" description="Helical" evidence="7">
    <location>
        <begin position="26"/>
        <end position="48"/>
    </location>
</feature>
<dbReference type="Pfam" id="PF20684">
    <property type="entry name" value="Fung_rhodopsin"/>
    <property type="match status" value="1"/>
</dbReference>
<feature type="transmembrane region" description="Helical" evidence="7">
    <location>
        <begin position="147"/>
        <end position="174"/>
    </location>
</feature>
<dbReference type="EMBL" id="SWKV01000006">
    <property type="protein sequence ID" value="KAF3045483.1"/>
    <property type="molecule type" value="Genomic_DNA"/>
</dbReference>
<keyword evidence="2 7" id="KW-0812">Transmembrane</keyword>
<reference evidence="9" key="1">
    <citation type="submission" date="2019-04" db="EMBL/GenBank/DDBJ databases">
        <title>Sequencing of skin fungus with MAO and IRED activity.</title>
        <authorList>
            <person name="Marsaioli A.J."/>
            <person name="Bonatto J.M.C."/>
            <person name="Reis Junior O."/>
        </authorList>
    </citation>
    <scope>NUCLEOTIDE SEQUENCE</scope>
    <source>
        <strain evidence="9">28M1</strain>
    </source>
</reference>
<feature type="compositionally biased region" description="Polar residues" evidence="6">
    <location>
        <begin position="426"/>
        <end position="443"/>
    </location>
</feature>
<dbReference type="AlphaFoldDB" id="A0A9P4WYJ5"/>
<feature type="transmembrane region" description="Helical" evidence="7">
    <location>
        <begin position="186"/>
        <end position="209"/>
    </location>
</feature>
<keyword evidence="10" id="KW-1185">Reference proteome</keyword>
<evidence type="ECO:0000256" key="4">
    <source>
        <dbReference type="ARBA" id="ARBA00023136"/>
    </source>
</evidence>
<dbReference type="OrthoDB" id="4525788at2759"/>
<feature type="transmembrane region" description="Helical" evidence="7">
    <location>
        <begin position="257"/>
        <end position="281"/>
    </location>
</feature>
<protein>
    <recommendedName>
        <fullName evidence="8">Rhodopsin domain-containing protein</fullName>
    </recommendedName>
</protein>
<feature type="compositionally biased region" description="Polar residues" evidence="6">
    <location>
        <begin position="324"/>
        <end position="344"/>
    </location>
</feature>